<reference evidence="1" key="1">
    <citation type="submission" date="2021-02" db="EMBL/GenBank/DDBJ databases">
        <authorList>
            <consortium name="DOE Joint Genome Institute"/>
            <person name="Ahrendt S."/>
            <person name="Looney B.P."/>
            <person name="Miyauchi S."/>
            <person name="Morin E."/>
            <person name="Drula E."/>
            <person name="Courty P.E."/>
            <person name="Chicoki N."/>
            <person name="Fauchery L."/>
            <person name="Kohler A."/>
            <person name="Kuo A."/>
            <person name="Labutti K."/>
            <person name="Pangilinan J."/>
            <person name="Lipzen A."/>
            <person name="Riley R."/>
            <person name="Andreopoulos W."/>
            <person name="He G."/>
            <person name="Johnson J."/>
            <person name="Barry K.W."/>
            <person name="Grigoriev I.V."/>
            <person name="Nagy L."/>
            <person name="Hibbett D."/>
            <person name="Henrissat B."/>
            <person name="Matheny P.B."/>
            <person name="Labbe J."/>
            <person name="Martin F."/>
        </authorList>
    </citation>
    <scope>NUCLEOTIDE SEQUENCE</scope>
    <source>
        <strain evidence="1">EC-137</strain>
    </source>
</reference>
<keyword evidence="2" id="KW-1185">Reference proteome</keyword>
<protein>
    <submittedName>
        <fullName evidence="1">Uncharacterized protein</fullName>
    </submittedName>
</protein>
<proteinExistence type="predicted"/>
<name>A0ACB8QPA8_9AGAM</name>
<organism evidence="1 2">
    <name type="scientific">Vararia minispora EC-137</name>
    <dbReference type="NCBI Taxonomy" id="1314806"/>
    <lineage>
        <taxon>Eukaryota</taxon>
        <taxon>Fungi</taxon>
        <taxon>Dikarya</taxon>
        <taxon>Basidiomycota</taxon>
        <taxon>Agaricomycotina</taxon>
        <taxon>Agaricomycetes</taxon>
        <taxon>Russulales</taxon>
        <taxon>Lachnocladiaceae</taxon>
        <taxon>Vararia</taxon>
    </lineage>
</organism>
<gene>
    <name evidence="1" type="ORF">K488DRAFT_84908</name>
</gene>
<evidence type="ECO:0000313" key="1">
    <source>
        <dbReference type="EMBL" id="KAI0033467.1"/>
    </source>
</evidence>
<evidence type="ECO:0000313" key="2">
    <source>
        <dbReference type="Proteomes" id="UP000814128"/>
    </source>
</evidence>
<accession>A0ACB8QPA8</accession>
<sequence>MSATELEEGTYTIQHCTHKTLAVVAPGGGEVMHISSGIPRKDRRGLEVWKVEKAGKGYQISHAVTGRYVTGRGSGSPAQVSAGAVGPIWEIKETRERNIYTIQPVDSQCCWTIEGGDIGYSVTLLEEPYSKARSWWKFVATPVPPAEQTTSPAQLTPMKFPSPPPAAAPTELRPFKLSGAFAFKVALTGAYVKTTPAGQLYASSPYLDADAVFAAEERNGRCALQGSNYMYVVNHVGDAACDDAGADEDRRLYFDVIPLTGATVCFATAGFGQTWYLASDDNNKTLFFQPKEGVNTHFNVVYVPSSARPFPPNFSGNVTIRGQGNGGPGKLLSVKPDGSIAFSGYAPGSNTEFTVDNDSWVARLVSHTGRAIGLTPDGRITCEDAGHTPQGSVQILDRPGDKFSITVSGYPWQNGQTWFLGTQRDDPSGTVVVRTTEDETCHFSIEDRGKERNPAAFSEIPLRLLQGHKVTIRNRHDRYIWASEEGALRSQSLSLGDSVVFFVAEHEGEMHIRGDNKHCIYSPSGEYAWCKGDAHQPLHLHFHVLQVEHSSDEIVLALGDGKDKFLSTRPGEEEGSFAITGTLDNDCYLRIDIYDKDLAHFIPFRPDGDPSSPVSAPSPVQLASPVDMPTPRSLGRMILAHAVAVLLERIVPRPSSAYDSVYKSVYDTVLFSLVPLLYQLIVAFVYNSYLAFASGADFDAESFSTTLVAVILDLLFQFQ</sequence>
<comment type="caution">
    <text evidence="1">The sequence shown here is derived from an EMBL/GenBank/DDBJ whole genome shotgun (WGS) entry which is preliminary data.</text>
</comment>
<reference evidence="1" key="2">
    <citation type="journal article" date="2022" name="New Phytol.">
        <title>Evolutionary transition to the ectomycorrhizal habit in the genomes of a hyperdiverse lineage of mushroom-forming fungi.</title>
        <authorList>
            <person name="Looney B."/>
            <person name="Miyauchi S."/>
            <person name="Morin E."/>
            <person name="Drula E."/>
            <person name="Courty P.E."/>
            <person name="Kohler A."/>
            <person name="Kuo A."/>
            <person name="LaButti K."/>
            <person name="Pangilinan J."/>
            <person name="Lipzen A."/>
            <person name="Riley R."/>
            <person name="Andreopoulos W."/>
            <person name="He G."/>
            <person name="Johnson J."/>
            <person name="Nolan M."/>
            <person name="Tritt A."/>
            <person name="Barry K.W."/>
            <person name="Grigoriev I.V."/>
            <person name="Nagy L.G."/>
            <person name="Hibbett D."/>
            <person name="Henrissat B."/>
            <person name="Matheny P.B."/>
            <person name="Labbe J."/>
            <person name="Martin F.M."/>
        </authorList>
    </citation>
    <scope>NUCLEOTIDE SEQUENCE</scope>
    <source>
        <strain evidence="1">EC-137</strain>
    </source>
</reference>
<dbReference type="EMBL" id="MU273519">
    <property type="protein sequence ID" value="KAI0033467.1"/>
    <property type="molecule type" value="Genomic_DNA"/>
</dbReference>
<dbReference type="Proteomes" id="UP000814128">
    <property type="component" value="Unassembled WGS sequence"/>
</dbReference>